<dbReference type="EMBL" id="SACT01000001">
    <property type="protein sequence ID" value="RVT53708.1"/>
    <property type="molecule type" value="Genomic_DNA"/>
</dbReference>
<gene>
    <name evidence="3" type="ORF">ENE75_02105</name>
</gene>
<dbReference type="GO" id="GO:0030313">
    <property type="term" value="C:cell envelope"/>
    <property type="evidence" value="ECO:0007669"/>
    <property type="project" value="UniProtKB-SubCell"/>
</dbReference>
<evidence type="ECO:0000256" key="1">
    <source>
        <dbReference type="ARBA" id="ARBA00004196"/>
    </source>
</evidence>
<dbReference type="RefSeq" id="WP_128195139.1">
    <property type="nucleotide sequence ID" value="NZ_SACT01000001.1"/>
</dbReference>
<dbReference type="InterPro" id="IPR050465">
    <property type="entry name" value="UPF0194_transport"/>
</dbReference>
<sequence>MKTMTWILGGMAVVAGVALLAWAFAPRPLEVETAVADRGPFETVITEEGRTTLRQRYTVSAPLSGRLARITLEAGDAVAAGSVLATLSPTLAPMLDARTQRELTARVAAAQANVQRAGSQAEAARVALVQTRSAQQRSAELARQGFVSPIQAENDALAVDAAQKALDAAQQGRVVAGHELEVARAALAAVATTTDASTARGFDVRAPVAGRVLRVLQASEGTVALGTPLLELGDLNQLEVVAELLTTDALQAGAGRPVRIEDWGGPGTLQGRVRLVEPAGFTKVSALGVEEQRVRVHIDLTSPPAAWQTLGDGFRVTVRIVTQQVDDALRVPVSAVFPRPEGGHAVFVVDAGRARLQPVDLAARNETHAWLRGGVDAGGTVVVYPPAALTEGARLRVRGS</sequence>
<dbReference type="Proteomes" id="UP000288178">
    <property type="component" value="Unassembled WGS sequence"/>
</dbReference>
<organism evidence="3 4">
    <name type="scientific">Rubrivivax albus</name>
    <dbReference type="NCBI Taxonomy" id="2499835"/>
    <lineage>
        <taxon>Bacteria</taxon>
        <taxon>Pseudomonadati</taxon>
        <taxon>Pseudomonadota</taxon>
        <taxon>Betaproteobacteria</taxon>
        <taxon>Burkholderiales</taxon>
        <taxon>Sphaerotilaceae</taxon>
        <taxon>Rubrivivax</taxon>
    </lineage>
</organism>
<evidence type="ECO:0000256" key="2">
    <source>
        <dbReference type="ARBA" id="ARBA00023054"/>
    </source>
</evidence>
<comment type="caution">
    <text evidence="3">The sequence shown here is derived from an EMBL/GenBank/DDBJ whole genome shotgun (WGS) entry which is preliminary data.</text>
</comment>
<comment type="subcellular location">
    <subcellularLocation>
        <location evidence="1">Cell envelope</location>
    </subcellularLocation>
</comment>
<accession>A0A437K005</accession>
<name>A0A437K005_9BURK</name>
<dbReference type="Gene3D" id="2.40.50.100">
    <property type="match status" value="1"/>
</dbReference>
<reference evidence="3 4" key="1">
    <citation type="submission" date="2019-01" db="EMBL/GenBank/DDBJ databases">
        <authorList>
            <person name="Chen W.-M."/>
        </authorList>
    </citation>
    <scope>NUCLEOTIDE SEQUENCE [LARGE SCALE GENOMIC DNA]</scope>
    <source>
        <strain evidence="3 4">ICH-3</strain>
    </source>
</reference>
<dbReference type="AlphaFoldDB" id="A0A437K005"/>
<keyword evidence="4" id="KW-1185">Reference proteome</keyword>
<dbReference type="OrthoDB" id="9791520at2"/>
<proteinExistence type="predicted"/>
<protein>
    <submittedName>
        <fullName evidence="3">HlyD family efflux transporter periplasmic adaptor subunit</fullName>
    </submittedName>
</protein>
<dbReference type="PANTHER" id="PTHR32347:SF29">
    <property type="entry name" value="UPF0194 MEMBRANE PROTEIN YBHG"/>
    <property type="match status" value="1"/>
</dbReference>
<evidence type="ECO:0000313" key="3">
    <source>
        <dbReference type="EMBL" id="RVT53708.1"/>
    </source>
</evidence>
<dbReference type="PANTHER" id="PTHR32347">
    <property type="entry name" value="EFFLUX SYSTEM COMPONENT YKNX-RELATED"/>
    <property type="match status" value="1"/>
</dbReference>
<dbReference type="Gene3D" id="2.40.30.170">
    <property type="match status" value="1"/>
</dbReference>
<evidence type="ECO:0000313" key="4">
    <source>
        <dbReference type="Proteomes" id="UP000288178"/>
    </source>
</evidence>
<keyword evidence="2" id="KW-0175">Coiled coil</keyword>
<dbReference type="Gene3D" id="1.10.287.470">
    <property type="entry name" value="Helix hairpin bin"/>
    <property type="match status" value="1"/>
</dbReference>
<dbReference type="Gene3D" id="2.40.420.20">
    <property type="match status" value="1"/>
</dbReference>